<dbReference type="PANTHER" id="PTHR24353:SF37">
    <property type="entry name" value="CAMP-DEPENDENT PROTEIN KINASE CATALYTIC SUBUNIT PRKX"/>
    <property type="match status" value="1"/>
</dbReference>
<evidence type="ECO:0000256" key="3">
    <source>
        <dbReference type="ARBA" id="ARBA00022679"/>
    </source>
</evidence>
<keyword evidence="2" id="KW-0597">Phosphoprotein</keyword>
<organism evidence="9 10">
    <name type="scientific">Chloropicon primus</name>
    <dbReference type="NCBI Taxonomy" id="1764295"/>
    <lineage>
        <taxon>Eukaryota</taxon>
        <taxon>Viridiplantae</taxon>
        <taxon>Chlorophyta</taxon>
        <taxon>Chloropicophyceae</taxon>
        <taxon>Chloropicales</taxon>
        <taxon>Chloropicaceae</taxon>
        <taxon>Chloropicon</taxon>
    </lineage>
</organism>
<keyword evidence="3" id="KW-0808">Transferase</keyword>
<evidence type="ECO:0000256" key="7">
    <source>
        <dbReference type="SAM" id="SignalP"/>
    </source>
</evidence>
<evidence type="ECO:0000256" key="1">
    <source>
        <dbReference type="ARBA" id="ARBA00022527"/>
    </source>
</evidence>
<dbReference type="Proteomes" id="UP000316726">
    <property type="component" value="Chromosome 10"/>
</dbReference>
<keyword evidence="5 9" id="KW-0418">Kinase</keyword>
<dbReference type="EMBL" id="CP031043">
    <property type="protein sequence ID" value="QDZ23527.1"/>
    <property type="molecule type" value="Genomic_DNA"/>
</dbReference>
<keyword evidence="7" id="KW-0732">Signal</keyword>
<evidence type="ECO:0000313" key="10">
    <source>
        <dbReference type="Proteomes" id="UP000316726"/>
    </source>
</evidence>
<dbReference type="Gene3D" id="3.30.200.20">
    <property type="entry name" value="Phosphorylase Kinase, domain 1"/>
    <property type="match status" value="1"/>
</dbReference>
<evidence type="ECO:0000256" key="2">
    <source>
        <dbReference type="ARBA" id="ARBA00022553"/>
    </source>
</evidence>
<evidence type="ECO:0000313" key="9">
    <source>
        <dbReference type="EMBL" id="QDZ23527.1"/>
    </source>
</evidence>
<dbReference type="SMART" id="SM00220">
    <property type="entry name" value="S_TKc"/>
    <property type="match status" value="1"/>
</dbReference>
<keyword evidence="6" id="KW-0067">ATP-binding</keyword>
<proteinExistence type="predicted"/>
<feature type="signal peptide" evidence="7">
    <location>
        <begin position="1"/>
        <end position="19"/>
    </location>
</feature>
<dbReference type="PROSITE" id="PS50011">
    <property type="entry name" value="PROTEIN_KINASE_DOM"/>
    <property type="match status" value="1"/>
</dbReference>
<dbReference type="GO" id="GO:0005952">
    <property type="term" value="C:cAMP-dependent protein kinase complex"/>
    <property type="evidence" value="ECO:0007669"/>
    <property type="project" value="TreeGrafter"/>
</dbReference>
<keyword evidence="4" id="KW-0547">Nucleotide-binding</keyword>
<dbReference type="GO" id="GO:0004691">
    <property type="term" value="F:cAMP-dependent protein kinase activity"/>
    <property type="evidence" value="ECO:0007669"/>
    <property type="project" value="TreeGrafter"/>
</dbReference>
<feature type="domain" description="Protein kinase" evidence="8">
    <location>
        <begin position="92"/>
        <end position="345"/>
    </location>
</feature>
<dbReference type="AlphaFoldDB" id="A0A5B8MT85"/>
<dbReference type="SUPFAM" id="SSF56112">
    <property type="entry name" value="Protein kinase-like (PK-like)"/>
    <property type="match status" value="1"/>
</dbReference>
<dbReference type="GO" id="GO:0005524">
    <property type="term" value="F:ATP binding"/>
    <property type="evidence" value="ECO:0007669"/>
    <property type="project" value="UniProtKB-KW"/>
</dbReference>
<keyword evidence="1" id="KW-0723">Serine/threonine-protein kinase</keyword>
<name>A0A5B8MT85_9CHLO</name>
<dbReference type="PANTHER" id="PTHR24353">
    <property type="entry name" value="CYCLIC NUCLEOTIDE-DEPENDENT PROTEIN KINASE"/>
    <property type="match status" value="1"/>
</dbReference>
<keyword evidence="10" id="KW-1185">Reference proteome</keyword>
<dbReference type="Gene3D" id="1.10.510.10">
    <property type="entry name" value="Transferase(Phosphotransferase) domain 1"/>
    <property type="match status" value="1"/>
</dbReference>
<accession>A0A5B8MT85</accession>
<reference evidence="9 10" key="1">
    <citation type="submission" date="2018-07" db="EMBL/GenBank/DDBJ databases">
        <title>The complete nuclear genome of the prasinophyte Chloropicon primus (CCMP1205).</title>
        <authorList>
            <person name="Pombert J.-F."/>
            <person name="Otis C."/>
            <person name="Turmel M."/>
            <person name="Lemieux C."/>
        </authorList>
    </citation>
    <scope>NUCLEOTIDE SEQUENCE [LARGE SCALE GENOMIC DNA]</scope>
    <source>
        <strain evidence="9 10">CCMP1205</strain>
    </source>
</reference>
<evidence type="ECO:0000256" key="5">
    <source>
        <dbReference type="ARBA" id="ARBA00022777"/>
    </source>
</evidence>
<feature type="chain" id="PRO_5022825715" evidence="7">
    <location>
        <begin position="20"/>
        <end position="412"/>
    </location>
</feature>
<dbReference type="InterPro" id="IPR000719">
    <property type="entry name" value="Prot_kinase_dom"/>
</dbReference>
<evidence type="ECO:0000256" key="6">
    <source>
        <dbReference type="ARBA" id="ARBA00022840"/>
    </source>
</evidence>
<dbReference type="OrthoDB" id="63267at2759"/>
<dbReference type="Pfam" id="PF00069">
    <property type="entry name" value="Pkinase"/>
    <property type="match status" value="1"/>
</dbReference>
<gene>
    <name evidence="9" type="ORF">A3770_10p60450</name>
</gene>
<evidence type="ECO:0000259" key="8">
    <source>
        <dbReference type="PROSITE" id="PS50011"/>
    </source>
</evidence>
<protein>
    <submittedName>
        <fullName evidence="9">Serine/threonine-protein kinase</fullName>
    </submittedName>
</protein>
<dbReference type="FunFam" id="1.10.510.10:FF:000048">
    <property type="entry name" value="Protein kinase C"/>
    <property type="match status" value="1"/>
</dbReference>
<dbReference type="STRING" id="1764295.A0A5B8MT85"/>
<dbReference type="InterPro" id="IPR011009">
    <property type="entry name" value="Kinase-like_dom_sf"/>
</dbReference>
<evidence type="ECO:0000256" key="4">
    <source>
        <dbReference type="ARBA" id="ARBA00022741"/>
    </source>
</evidence>
<sequence length="412" mass="46402">MKLTSWLAVALCALGCGLAAPLLEELSPEARYRAAAALGCLVVATLAYYEGERWLGQDSGEGEEGSKVPQDLGEFIVREEEKSDTPGDIDGYENVYDVKSGGFSRVKQVRRTTTKEVYALKLTNIHRAFDEGQVSHTLNEKEILSSVDHPFIVKLYTTFKDTNYVYFLLEFVGGGELFDVIKKEKKLKVEAAKFYAANVIAALEYLHGKKIAFRDLKSENLLLDRQGYLKVIDFGMSRFVHDKCHTFAGTLDYVSPELLSMDPYTEHVDWWALGCLVYEMLTGSTPFKGTEEERLEAMRAHSIRFEDDFDPVARDLVERLLHPKYSKRLGTGSNAGVQIRSHPWFKGFDWAALMKRQMDAPKFDSGMPKLSLITPKKLVTRSLSVRAAVEAEPPESPRTYSPTAIDTFFKGF</sequence>